<feature type="region of interest" description="Disordered" evidence="1">
    <location>
        <begin position="218"/>
        <end position="413"/>
    </location>
</feature>
<feature type="compositionally biased region" description="Low complexity" evidence="1">
    <location>
        <begin position="85"/>
        <end position="98"/>
    </location>
</feature>
<feature type="compositionally biased region" description="Pro residues" evidence="1">
    <location>
        <begin position="166"/>
        <end position="178"/>
    </location>
</feature>
<evidence type="ECO:0000313" key="2">
    <source>
        <dbReference type="EMBL" id="EIW83285.1"/>
    </source>
</evidence>
<feature type="compositionally biased region" description="Polar residues" evidence="1">
    <location>
        <begin position="123"/>
        <end position="134"/>
    </location>
</feature>
<evidence type="ECO:0000313" key="3">
    <source>
        <dbReference type="Proteomes" id="UP000053558"/>
    </source>
</evidence>
<protein>
    <submittedName>
        <fullName evidence="2">Uncharacterized protein</fullName>
    </submittedName>
</protein>
<accession>A0A5M3MX43</accession>
<feature type="compositionally biased region" description="Basic and acidic residues" evidence="1">
    <location>
        <begin position="74"/>
        <end position="84"/>
    </location>
</feature>
<feature type="compositionally biased region" description="Polar residues" evidence="1">
    <location>
        <begin position="342"/>
        <end position="355"/>
    </location>
</feature>
<feature type="compositionally biased region" description="Polar residues" evidence="1">
    <location>
        <begin position="27"/>
        <end position="36"/>
    </location>
</feature>
<feature type="compositionally biased region" description="Low complexity" evidence="1">
    <location>
        <begin position="330"/>
        <end position="341"/>
    </location>
</feature>
<reference evidence="3" key="1">
    <citation type="journal article" date="2012" name="Science">
        <title>The Paleozoic origin of enzymatic lignin decomposition reconstructed from 31 fungal genomes.</title>
        <authorList>
            <person name="Floudas D."/>
            <person name="Binder M."/>
            <person name="Riley R."/>
            <person name="Barry K."/>
            <person name="Blanchette R.A."/>
            <person name="Henrissat B."/>
            <person name="Martinez A.T."/>
            <person name="Otillar R."/>
            <person name="Spatafora J.W."/>
            <person name="Yadav J.S."/>
            <person name="Aerts A."/>
            <person name="Benoit I."/>
            <person name="Boyd A."/>
            <person name="Carlson A."/>
            <person name="Copeland A."/>
            <person name="Coutinho P.M."/>
            <person name="de Vries R.P."/>
            <person name="Ferreira P."/>
            <person name="Findley K."/>
            <person name="Foster B."/>
            <person name="Gaskell J."/>
            <person name="Glotzer D."/>
            <person name="Gorecki P."/>
            <person name="Heitman J."/>
            <person name="Hesse C."/>
            <person name="Hori C."/>
            <person name="Igarashi K."/>
            <person name="Jurgens J.A."/>
            <person name="Kallen N."/>
            <person name="Kersten P."/>
            <person name="Kohler A."/>
            <person name="Kuees U."/>
            <person name="Kumar T.K.A."/>
            <person name="Kuo A."/>
            <person name="LaButti K."/>
            <person name="Larrondo L.F."/>
            <person name="Lindquist E."/>
            <person name="Ling A."/>
            <person name="Lombard V."/>
            <person name="Lucas S."/>
            <person name="Lundell T."/>
            <person name="Martin R."/>
            <person name="McLaughlin D.J."/>
            <person name="Morgenstern I."/>
            <person name="Morin E."/>
            <person name="Murat C."/>
            <person name="Nagy L.G."/>
            <person name="Nolan M."/>
            <person name="Ohm R.A."/>
            <person name="Patyshakuliyeva A."/>
            <person name="Rokas A."/>
            <person name="Ruiz-Duenas F.J."/>
            <person name="Sabat G."/>
            <person name="Salamov A."/>
            <person name="Samejima M."/>
            <person name="Schmutz J."/>
            <person name="Slot J.C."/>
            <person name="St John F."/>
            <person name="Stenlid J."/>
            <person name="Sun H."/>
            <person name="Sun S."/>
            <person name="Syed K."/>
            <person name="Tsang A."/>
            <person name="Wiebenga A."/>
            <person name="Young D."/>
            <person name="Pisabarro A."/>
            <person name="Eastwood D.C."/>
            <person name="Martin F."/>
            <person name="Cullen D."/>
            <person name="Grigoriev I.V."/>
            <person name="Hibbett D.S."/>
        </authorList>
    </citation>
    <scope>NUCLEOTIDE SEQUENCE [LARGE SCALE GENOMIC DNA]</scope>
    <source>
        <strain evidence="3">RWD-64-598 SS2</strain>
    </source>
</reference>
<feature type="compositionally biased region" description="Polar residues" evidence="1">
    <location>
        <begin position="264"/>
        <end position="284"/>
    </location>
</feature>
<dbReference type="OrthoDB" id="3219024at2759"/>
<evidence type="ECO:0000256" key="1">
    <source>
        <dbReference type="SAM" id="MobiDB-lite"/>
    </source>
</evidence>
<gene>
    <name evidence="2" type="ORF">CONPUDRAFT_152311</name>
</gene>
<feature type="region of interest" description="Disordered" evidence="1">
    <location>
        <begin position="1"/>
        <end position="194"/>
    </location>
</feature>
<dbReference type="GeneID" id="19202982"/>
<dbReference type="KEGG" id="cput:CONPUDRAFT_152311"/>
<keyword evidence="3" id="KW-1185">Reference proteome</keyword>
<dbReference type="RefSeq" id="XP_007767087.1">
    <property type="nucleotide sequence ID" value="XM_007768897.1"/>
</dbReference>
<feature type="compositionally biased region" description="Polar residues" evidence="1">
    <location>
        <begin position="401"/>
        <end position="413"/>
    </location>
</feature>
<sequence length="488" mass="51911">MAPSKTHRAGASGLQRSHSRTSTSSRLGISNLQLTQKEPKPADRSKKNGHTHDDAASNHSVKPRGVQRVASGFRAERVPSREQMQHAARYAANQNQQRGQKAKAGFTISSPSPGQDEDDEWVSSESGAVSPTSSESEDEDIPEAREILAPPITPVEPRKSAQPSIVLPPPQTFPPPAQAPEHMDSPILPDTPRAALADPISSQATAARPPEVSVIVLPAASVPRGPVTGPPKVTEQLSMFEPPAQQQQSSHLVAPAPPLETRSENTSPVQRSKQTTLSRPTSMHGTAAFGRGDVPLRPHPLIRGQSFGQHLPMSQRVGPLAPLTVRSDLPPAQISASPPQSNTAVSTSPSNASIKSTSHSPPHRRPSVSSARSVATLPSGAVAPAQTGLSKPQVDRDTGRNRTLSTASNMTSSSMQRLSSLAAHSQTRPATPQYVSKFPPASQTAGLEAVHPLLPSPYLGAHLFILPYRSPLRESYDRVAAAKQRLKR</sequence>
<organism evidence="2 3">
    <name type="scientific">Coniophora puteana (strain RWD-64-598)</name>
    <name type="common">Brown rot fungus</name>
    <dbReference type="NCBI Taxonomy" id="741705"/>
    <lineage>
        <taxon>Eukaryota</taxon>
        <taxon>Fungi</taxon>
        <taxon>Dikarya</taxon>
        <taxon>Basidiomycota</taxon>
        <taxon>Agaricomycotina</taxon>
        <taxon>Agaricomycetes</taxon>
        <taxon>Agaricomycetidae</taxon>
        <taxon>Boletales</taxon>
        <taxon>Coniophorineae</taxon>
        <taxon>Coniophoraceae</taxon>
        <taxon>Coniophora</taxon>
    </lineage>
</organism>
<feature type="compositionally biased region" description="Basic and acidic residues" evidence="1">
    <location>
        <begin position="37"/>
        <end position="56"/>
    </location>
</feature>
<dbReference type="Proteomes" id="UP000053558">
    <property type="component" value="Unassembled WGS sequence"/>
</dbReference>
<proteinExistence type="predicted"/>
<dbReference type="OMA" id="HFPPAEQ"/>
<comment type="caution">
    <text evidence="2">The sequence shown here is derived from an EMBL/GenBank/DDBJ whole genome shotgun (WGS) entry which is preliminary data.</text>
</comment>
<dbReference type="AlphaFoldDB" id="A0A5M3MX43"/>
<feature type="compositionally biased region" description="Low complexity" evidence="1">
    <location>
        <begin position="367"/>
        <end position="376"/>
    </location>
</feature>
<dbReference type="EMBL" id="JH711576">
    <property type="protein sequence ID" value="EIW83285.1"/>
    <property type="molecule type" value="Genomic_DNA"/>
</dbReference>
<name>A0A5M3MX43_CONPW</name>